<evidence type="ECO:0000313" key="11">
    <source>
        <dbReference type="EMBL" id="KAJ0203911.1"/>
    </source>
</evidence>
<dbReference type="InterPro" id="IPR027417">
    <property type="entry name" value="P-loop_NTPase"/>
</dbReference>
<evidence type="ECO:0000313" key="12">
    <source>
        <dbReference type="Proteomes" id="UP000235145"/>
    </source>
</evidence>
<dbReference type="InterPro" id="IPR003439">
    <property type="entry name" value="ABC_transporter-like_ATP-bd"/>
</dbReference>
<gene>
    <name evidence="11" type="ORF">LSAT_V11C500275890</name>
</gene>
<keyword evidence="9" id="KW-0472">Membrane</keyword>
<reference evidence="11 12" key="1">
    <citation type="journal article" date="2017" name="Nat. Commun.">
        <title>Genome assembly with in vitro proximity ligation data and whole-genome triplication in lettuce.</title>
        <authorList>
            <person name="Reyes-Chin-Wo S."/>
            <person name="Wang Z."/>
            <person name="Yang X."/>
            <person name="Kozik A."/>
            <person name="Arikit S."/>
            <person name="Song C."/>
            <person name="Xia L."/>
            <person name="Froenicke L."/>
            <person name="Lavelle D.O."/>
            <person name="Truco M.J."/>
            <person name="Xia R."/>
            <person name="Zhu S."/>
            <person name="Xu C."/>
            <person name="Xu H."/>
            <person name="Xu X."/>
            <person name="Cox K."/>
            <person name="Korf I."/>
            <person name="Meyers B.C."/>
            <person name="Michelmore R.W."/>
        </authorList>
    </citation>
    <scope>NUCLEOTIDE SEQUENCE [LARGE SCALE GENOMIC DNA]</scope>
    <source>
        <strain evidence="12">cv. Salinas</strain>
        <tissue evidence="11">Seedlings</tissue>
    </source>
</reference>
<keyword evidence="7" id="KW-0067">ATP-binding</keyword>
<dbReference type="GO" id="GO:0016020">
    <property type="term" value="C:membrane"/>
    <property type="evidence" value="ECO:0007669"/>
    <property type="project" value="UniProtKB-SubCell"/>
</dbReference>
<dbReference type="SMART" id="SM00382">
    <property type="entry name" value="AAA"/>
    <property type="match status" value="1"/>
</dbReference>
<keyword evidence="6" id="KW-0547">Nucleotide-binding</keyword>
<evidence type="ECO:0000256" key="7">
    <source>
        <dbReference type="ARBA" id="ARBA00022840"/>
    </source>
</evidence>
<evidence type="ECO:0000256" key="6">
    <source>
        <dbReference type="ARBA" id="ARBA00022741"/>
    </source>
</evidence>
<evidence type="ECO:0000256" key="3">
    <source>
        <dbReference type="ARBA" id="ARBA00022448"/>
    </source>
</evidence>
<dbReference type="FunFam" id="3.40.50.300:FF:000179">
    <property type="entry name" value="ABC transporter G family member 34"/>
    <property type="match status" value="1"/>
</dbReference>
<dbReference type="PANTHER" id="PTHR19241">
    <property type="entry name" value="ATP-BINDING CASSETTE TRANSPORTER"/>
    <property type="match status" value="1"/>
</dbReference>
<keyword evidence="5" id="KW-0677">Repeat</keyword>
<keyword evidence="4" id="KW-0812">Transmembrane</keyword>
<dbReference type="GO" id="GO:0140359">
    <property type="term" value="F:ABC-type transporter activity"/>
    <property type="evidence" value="ECO:0007669"/>
    <property type="project" value="InterPro"/>
</dbReference>
<dbReference type="Gene3D" id="3.40.50.300">
    <property type="entry name" value="P-loop containing nucleotide triphosphate hydrolases"/>
    <property type="match status" value="1"/>
</dbReference>
<dbReference type="SUPFAM" id="SSF52540">
    <property type="entry name" value="P-loop containing nucleoside triphosphate hydrolases"/>
    <property type="match status" value="1"/>
</dbReference>
<dbReference type="GO" id="GO:0005524">
    <property type="term" value="F:ATP binding"/>
    <property type="evidence" value="ECO:0007669"/>
    <property type="project" value="UniProtKB-KW"/>
</dbReference>
<evidence type="ECO:0000256" key="4">
    <source>
        <dbReference type="ARBA" id="ARBA00022692"/>
    </source>
</evidence>
<sequence>MLFFYRITLLLGPPSSGKTTLLLALAGKLSKELRWSGRVSYNGHDMHEFVPQRTSAYISQNDLHIGEMTVRETLAFSARCRGVGSRYEMLAELLRREKDANIKPDPDIDIYMKAAATEGQQTSVVTEYVLKVLGLDICADTLVGDEMIIGISGGQRKRVTTGEMIVGPSKVLLMDEISTGLDSSTTFHIVNSLRQYIQIFEGTAVISLLQPAPETYNLFDDIILLSDAKIVYQGPPEKVLEFFESMGFECPQRKGVADFLLEVSMISRFVS</sequence>
<dbReference type="AlphaFoldDB" id="A0A9R1VCN0"/>
<dbReference type="Pfam" id="PF00005">
    <property type="entry name" value="ABC_tran"/>
    <property type="match status" value="1"/>
</dbReference>
<evidence type="ECO:0000256" key="1">
    <source>
        <dbReference type="ARBA" id="ARBA00004141"/>
    </source>
</evidence>
<dbReference type="InterPro" id="IPR043926">
    <property type="entry name" value="ABCG_dom"/>
</dbReference>
<dbReference type="Proteomes" id="UP000235145">
    <property type="component" value="Unassembled WGS sequence"/>
</dbReference>
<feature type="domain" description="ABC transporter" evidence="10">
    <location>
        <begin position="2"/>
        <end position="252"/>
    </location>
</feature>
<dbReference type="Pfam" id="PF19055">
    <property type="entry name" value="ABC2_membrane_7"/>
    <property type="match status" value="1"/>
</dbReference>
<dbReference type="PROSITE" id="PS50893">
    <property type="entry name" value="ABC_TRANSPORTER_2"/>
    <property type="match status" value="1"/>
</dbReference>
<name>A0A9R1VCN0_LACSA</name>
<comment type="caution">
    <text evidence="11">The sequence shown here is derived from an EMBL/GenBank/DDBJ whole genome shotgun (WGS) entry which is preliminary data.</text>
</comment>
<proteinExistence type="inferred from homology"/>
<keyword evidence="12" id="KW-1185">Reference proteome</keyword>
<evidence type="ECO:0000259" key="10">
    <source>
        <dbReference type="PROSITE" id="PS50893"/>
    </source>
</evidence>
<dbReference type="EMBL" id="NBSK02000005">
    <property type="protein sequence ID" value="KAJ0203911.1"/>
    <property type="molecule type" value="Genomic_DNA"/>
</dbReference>
<evidence type="ECO:0000256" key="5">
    <source>
        <dbReference type="ARBA" id="ARBA00022737"/>
    </source>
</evidence>
<evidence type="ECO:0000256" key="2">
    <source>
        <dbReference type="ARBA" id="ARBA00006012"/>
    </source>
</evidence>
<evidence type="ECO:0000256" key="8">
    <source>
        <dbReference type="ARBA" id="ARBA00022989"/>
    </source>
</evidence>
<dbReference type="InterPro" id="IPR003593">
    <property type="entry name" value="AAA+_ATPase"/>
</dbReference>
<dbReference type="GO" id="GO:0016887">
    <property type="term" value="F:ATP hydrolysis activity"/>
    <property type="evidence" value="ECO:0007669"/>
    <property type="project" value="InterPro"/>
</dbReference>
<evidence type="ECO:0000256" key="9">
    <source>
        <dbReference type="ARBA" id="ARBA00023136"/>
    </source>
</evidence>
<protein>
    <recommendedName>
        <fullName evidence="10">ABC transporter domain-containing protein</fullName>
    </recommendedName>
</protein>
<keyword evidence="3" id="KW-0813">Transport</keyword>
<organism evidence="11 12">
    <name type="scientific">Lactuca sativa</name>
    <name type="common">Garden lettuce</name>
    <dbReference type="NCBI Taxonomy" id="4236"/>
    <lineage>
        <taxon>Eukaryota</taxon>
        <taxon>Viridiplantae</taxon>
        <taxon>Streptophyta</taxon>
        <taxon>Embryophyta</taxon>
        <taxon>Tracheophyta</taxon>
        <taxon>Spermatophyta</taxon>
        <taxon>Magnoliopsida</taxon>
        <taxon>eudicotyledons</taxon>
        <taxon>Gunneridae</taxon>
        <taxon>Pentapetalae</taxon>
        <taxon>asterids</taxon>
        <taxon>campanulids</taxon>
        <taxon>Asterales</taxon>
        <taxon>Asteraceae</taxon>
        <taxon>Cichorioideae</taxon>
        <taxon>Cichorieae</taxon>
        <taxon>Lactucinae</taxon>
        <taxon>Lactuca</taxon>
    </lineage>
</organism>
<comment type="similarity">
    <text evidence="2">Belongs to the ABC transporter superfamily. ABCG family. PDR (TC 3.A.1.205) subfamily.</text>
</comment>
<accession>A0A9R1VCN0</accession>
<keyword evidence="8" id="KW-1133">Transmembrane helix</keyword>
<comment type="subcellular location">
    <subcellularLocation>
        <location evidence="1">Membrane</location>
        <topology evidence="1">Multi-pass membrane protein</topology>
    </subcellularLocation>
</comment>